<dbReference type="EMBL" id="CAFZ01000460">
    <property type="protein sequence ID" value="CCA75491.1"/>
    <property type="molecule type" value="Genomic_DNA"/>
</dbReference>
<dbReference type="InterPro" id="IPR032675">
    <property type="entry name" value="LRR_dom_sf"/>
</dbReference>
<proteinExistence type="predicted"/>
<comment type="caution">
    <text evidence="2">The sequence shown here is derived from an EMBL/GenBank/DDBJ whole genome shotgun (WGS) entry which is preliminary data.</text>
</comment>
<dbReference type="HOGENOM" id="CLU_048621_0_0_1"/>
<protein>
    <recommendedName>
        <fullName evidence="4">F-box domain-containing protein</fullName>
    </recommendedName>
</protein>
<evidence type="ECO:0008006" key="4">
    <source>
        <dbReference type="Google" id="ProtNLM"/>
    </source>
</evidence>
<feature type="region of interest" description="Disordered" evidence="1">
    <location>
        <begin position="1"/>
        <end position="23"/>
    </location>
</feature>
<keyword evidence="3" id="KW-1185">Reference proteome</keyword>
<dbReference type="Proteomes" id="UP000007148">
    <property type="component" value="Unassembled WGS sequence"/>
</dbReference>
<gene>
    <name evidence="2" type="ORF">PIIN_09474</name>
</gene>
<evidence type="ECO:0000313" key="2">
    <source>
        <dbReference type="EMBL" id="CCA75491.1"/>
    </source>
</evidence>
<name>G4TVZ8_SERID</name>
<dbReference type="Gene3D" id="3.80.10.10">
    <property type="entry name" value="Ribonuclease Inhibitor"/>
    <property type="match status" value="1"/>
</dbReference>
<reference evidence="2 3" key="1">
    <citation type="journal article" date="2011" name="PLoS Pathog.">
        <title>Endophytic Life Strategies Decoded by Genome and Transcriptome Analyses of the Mutualistic Root Symbiont Piriformospora indica.</title>
        <authorList>
            <person name="Zuccaro A."/>
            <person name="Lahrmann U."/>
            <person name="Guldener U."/>
            <person name="Langen G."/>
            <person name="Pfiffi S."/>
            <person name="Biedenkopf D."/>
            <person name="Wong P."/>
            <person name="Samans B."/>
            <person name="Grimm C."/>
            <person name="Basiewicz M."/>
            <person name="Murat C."/>
            <person name="Martin F."/>
            <person name="Kogel K.H."/>
        </authorList>
    </citation>
    <scope>NUCLEOTIDE SEQUENCE [LARGE SCALE GENOMIC DNA]</scope>
    <source>
        <strain evidence="2 3">DSM 11827</strain>
    </source>
</reference>
<dbReference type="InParanoid" id="G4TVZ8"/>
<sequence>MSKLGRNKTASDPGSRMSKLLPRTTSLQPAEKSLSHAQDLPPEILDLIFGYLEIPENRFRRIRQPRGNRMIFFSLIFICRQWHGPAVVRLYASIHLNTNEQAINLYETLRQRSHLRPLIRALYLPYPQKEPATPHIFALYCRILALVNDLEDLSVPTKLFTPRNHANRSDRNGTTATLPITPNRHQTIEALTVYGGVYLGSIPFPRSFTIFTNLRYLNLEGFALNRHVDPRITPPLPHLEKIVLTRFNGLEHLDDWLLASPKLTTIGLWYTQPTTTIPKVLRVGRIECLEMLIELGINPLPATLPCVSWIFGCIFLRYLRISSNLFKAMSGFIPSIIEELTVEVMDSLCPSVEEWKRYFNRGTRVRKFVLSFHDTDPWSIDVGQRAHIIAAGYRIEIHLEYPEASRSGRYRH</sequence>
<evidence type="ECO:0000313" key="3">
    <source>
        <dbReference type="Proteomes" id="UP000007148"/>
    </source>
</evidence>
<organism evidence="2 3">
    <name type="scientific">Serendipita indica (strain DSM 11827)</name>
    <name type="common">Root endophyte fungus</name>
    <name type="synonym">Piriformospora indica</name>
    <dbReference type="NCBI Taxonomy" id="1109443"/>
    <lineage>
        <taxon>Eukaryota</taxon>
        <taxon>Fungi</taxon>
        <taxon>Dikarya</taxon>
        <taxon>Basidiomycota</taxon>
        <taxon>Agaricomycotina</taxon>
        <taxon>Agaricomycetes</taxon>
        <taxon>Sebacinales</taxon>
        <taxon>Serendipitaceae</taxon>
        <taxon>Serendipita</taxon>
    </lineage>
</organism>
<dbReference type="AlphaFoldDB" id="G4TVZ8"/>
<dbReference type="SUPFAM" id="SSF52047">
    <property type="entry name" value="RNI-like"/>
    <property type="match status" value="1"/>
</dbReference>
<accession>G4TVZ8</accession>
<evidence type="ECO:0000256" key="1">
    <source>
        <dbReference type="SAM" id="MobiDB-lite"/>
    </source>
</evidence>